<evidence type="ECO:0000313" key="7">
    <source>
        <dbReference type="EMBL" id="CEK59221.1"/>
    </source>
</evidence>
<evidence type="ECO:0000256" key="2">
    <source>
        <dbReference type="ARBA" id="ARBA00022701"/>
    </source>
</evidence>
<keyword evidence="1" id="KW-0963">Cytoplasm</keyword>
<reference evidence="7" key="1">
    <citation type="submission" date="2014-12" db="EMBL/GenBank/DDBJ databases">
        <title>Insight into the proteome of Arion vulgaris.</title>
        <authorList>
            <person name="Aradska J."/>
            <person name="Bulat T."/>
            <person name="Smidak R."/>
            <person name="Sarate P."/>
            <person name="Gangsoo J."/>
            <person name="Sialana F."/>
            <person name="Bilban M."/>
            <person name="Lubec G."/>
        </authorList>
    </citation>
    <scope>NUCLEOTIDE SEQUENCE</scope>
    <source>
        <tissue evidence="7">Skin</tissue>
    </source>
</reference>
<organism evidence="7">
    <name type="scientific">Arion vulgaris</name>
    <dbReference type="NCBI Taxonomy" id="1028688"/>
    <lineage>
        <taxon>Eukaryota</taxon>
        <taxon>Metazoa</taxon>
        <taxon>Spiralia</taxon>
        <taxon>Lophotrochozoa</taxon>
        <taxon>Mollusca</taxon>
        <taxon>Gastropoda</taxon>
        <taxon>Heterobranchia</taxon>
        <taxon>Euthyneura</taxon>
        <taxon>Panpulmonata</taxon>
        <taxon>Eupulmonata</taxon>
        <taxon>Stylommatophora</taxon>
        <taxon>Helicina</taxon>
        <taxon>Arionoidea</taxon>
        <taxon>Arionidae</taxon>
        <taxon>Arion</taxon>
    </lineage>
</organism>
<keyword evidence="3 4" id="KW-0175">Coiled coil</keyword>
<dbReference type="EMBL" id="HACG01012356">
    <property type="protein sequence ID" value="CEK59221.1"/>
    <property type="molecule type" value="Transcribed_RNA"/>
</dbReference>
<evidence type="ECO:0000256" key="4">
    <source>
        <dbReference type="SAM" id="Coils"/>
    </source>
</evidence>
<evidence type="ECO:0000256" key="1">
    <source>
        <dbReference type="ARBA" id="ARBA00022490"/>
    </source>
</evidence>
<sequence>KRDNIIKNLERQTVQKDAVLKRKQEEVEALRKRQKPMSTKAAGRVGKYDKQPTIPIAPVSLTSRTRRRKTEFSPKLAKQKWDSIEKNIAAVITKRQTITMMERDMDVWLKQREKCTKQIEKYERRKQEADNSGMSEEVVRKLSSTIEDLLLKVEHAQENINECQSNIMQMEESKEDRESSIEINSLIETMTLEESRYIIEKMYQRALDTELSVAHKHSEMRELQGRLHQTELNNALQQDLLRHMMDGSVNIEVDDLMTRDDPDDMESSSSSSSSSPAESMMDSIAPAILSARDTLVRREKARRKTATTQDLLYAGGGSGPNAALIPLLETPDEAKDPIVSFISSVVETSH</sequence>
<feature type="non-terminal residue" evidence="7">
    <location>
        <position position="350"/>
    </location>
</feature>
<dbReference type="CDD" id="cd22248">
    <property type="entry name" value="Rcc_KIF21"/>
    <property type="match status" value="1"/>
</dbReference>
<dbReference type="PANTHER" id="PTHR47969">
    <property type="entry name" value="CHROMOSOME-ASSOCIATED KINESIN KIF4A-RELATED"/>
    <property type="match status" value="1"/>
</dbReference>
<dbReference type="GO" id="GO:0007052">
    <property type="term" value="P:mitotic spindle organization"/>
    <property type="evidence" value="ECO:0007669"/>
    <property type="project" value="TreeGrafter"/>
</dbReference>
<accession>A0A0B6YTV4</accession>
<feature type="region of interest" description="Disordered" evidence="5">
    <location>
        <begin position="258"/>
        <end position="280"/>
    </location>
</feature>
<evidence type="ECO:0000259" key="6">
    <source>
        <dbReference type="Pfam" id="PF23203"/>
    </source>
</evidence>
<evidence type="ECO:0000256" key="5">
    <source>
        <dbReference type="SAM" id="MobiDB-lite"/>
    </source>
</evidence>
<name>A0A0B6YTV4_9EUPU</name>
<dbReference type="AlphaFoldDB" id="A0A0B6YTV4"/>
<dbReference type="GO" id="GO:0005875">
    <property type="term" value="C:microtubule associated complex"/>
    <property type="evidence" value="ECO:0007669"/>
    <property type="project" value="TreeGrafter"/>
</dbReference>
<dbReference type="InterPro" id="IPR027640">
    <property type="entry name" value="Kinesin-like_fam"/>
</dbReference>
<dbReference type="GO" id="GO:0007018">
    <property type="term" value="P:microtubule-based movement"/>
    <property type="evidence" value="ECO:0007669"/>
    <property type="project" value="InterPro"/>
</dbReference>
<dbReference type="GO" id="GO:0003777">
    <property type="term" value="F:microtubule motor activity"/>
    <property type="evidence" value="ECO:0007669"/>
    <property type="project" value="InterPro"/>
</dbReference>
<dbReference type="InterPro" id="IPR056532">
    <property type="entry name" value="KIF21A/B_hel_2"/>
</dbReference>
<feature type="coiled-coil region" evidence="4">
    <location>
        <begin position="105"/>
        <end position="173"/>
    </location>
</feature>
<keyword evidence="2" id="KW-0493">Microtubule</keyword>
<dbReference type="GO" id="GO:0051231">
    <property type="term" value="P:spindle elongation"/>
    <property type="evidence" value="ECO:0007669"/>
    <property type="project" value="TreeGrafter"/>
</dbReference>
<feature type="domain" description="KIF21A/B second helical" evidence="6">
    <location>
        <begin position="71"/>
        <end position="230"/>
    </location>
</feature>
<protein>
    <recommendedName>
        <fullName evidence="6">KIF21A/B second helical domain-containing protein</fullName>
    </recommendedName>
</protein>
<dbReference type="Pfam" id="PF23203">
    <property type="entry name" value="KIF21A"/>
    <property type="match status" value="1"/>
</dbReference>
<feature type="non-terminal residue" evidence="7">
    <location>
        <position position="1"/>
    </location>
</feature>
<dbReference type="PANTHER" id="PTHR47969:SF28">
    <property type="entry name" value="KINESIN-LIKE PROTEIN KIF21B"/>
    <property type="match status" value="1"/>
</dbReference>
<feature type="compositionally biased region" description="Low complexity" evidence="5">
    <location>
        <begin position="267"/>
        <end position="280"/>
    </location>
</feature>
<feature type="region of interest" description="Disordered" evidence="5">
    <location>
        <begin position="300"/>
        <end position="319"/>
    </location>
</feature>
<proteinExistence type="predicted"/>
<dbReference type="GO" id="GO:0005874">
    <property type="term" value="C:microtubule"/>
    <property type="evidence" value="ECO:0007669"/>
    <property type="project" value="UniProtKB-KW"/>
</dbReference>
<gene>
    <name evidence="7" type="primary">ORF35556</name>
</gene>
<evidence type="ECO:0000256" key="3">
    <source>
        <dbReference type="ARBA" id="ARBA00023054"/>
    </source>
</evidence>